<keyword evidence="2" id="KW-0472">Membrane</keyword>
<keyword evidence="2" id="KW-0812">Transmembrane</keyword>
<dbReference type="EMBL" id="BMNG01000026">
    <property type="protein sequence ID" value="GGO58941.1"/>
    <property type="molecule type" value="Genomic_DNA"/>
</dbReference>
<gene>
    <name evidence="3" type="ORF">GCM10012286_79400</name>
</gene>
<feature type="region of interest" description="Disordered" evidence="1">
    <location>
        <begin position="1"/>
        <end position="50"/>
    </location>
</feature>
<keyword evidence="2" id="KW-1133">Transmembrane helix</keyword>
<evidence type="ECO:0000313" key="4">
    <source>
        <dbReference type="Proteomes" id="UP000656881"/>
    </source>
</evidence>
<feature type="transmembrane region" description="Helical" evidence="2">
    <location>
        <begin position="134"/>
        <end position="156"/>
    </location>
</feature>
<name>A0ABQ2MWQ8_9ACTN</name>
<accession>A0ABQ2MWQ8</accession>
<organism evidence="3 4">
    <name type="scientific">Streptomyces lasiicapitis</name>
    <dbReference type="NCBI Taxonomy" id="1923961"/>
    <lineage>
        <taxon>Bacteria</taxon>
        <taxon>Bacillati</taxon>
        <taxon>Actinomycetota</taxon>
        <taxon>Actinomycetes</taxon>
        <taxon>Kitasatosporales</taxon>
        <taxon>Streptomycetaceae</taxon>
        <taxon>Streptomyces</taxon>
    </lineage>
</organism>
<evidence type="ECO:0000313" key="3">
    <source>
        <dbReference type="EMBL" id="GGO58941.1"/>
    </source>
</evidence>
<dbReference type="Proteomes" id="UP000656881">
    <property type="component" value="Unassembled WGS sequence"/>
</dbReference>
<proteinExistence type="predicted"/>
<reference evidence="4" key="1">
    <citation type="journal article" date="2019" name="Int. J. Syst. Evol. Microbiol.">
        <title>The Global Catalogue of Microorganisms (GCM) 10K type strain sequencing project: providing services to taxonomists for standard genome sequencing and annotation.</title>
        <authorList>
            <consortium name="The Broad Institute Genomics Platform"/>
            <consortium name="The Broad Institute Genome Sequencing Center for Infectious Disease"/>
            <person name="Wu L."/>
            <person name="Ma J."/>
        </authorList>
    </citation>
    <scope>NUCLEOTIDE SEQUENCE [LARGE SCALE GENOMIC DNA]</scope>
    <source>
        <strain evidence="4">CGMCC 4.7349</strain>
    </source>
</reference>
<keyword evidence="4" id="KW-1185">Reference proteome</keyword>
<sequence length="355" mass="38781">MPAIHPGSTPYSPERGLAMPVSRSRSELHNGNAGGRVNNDNDQPTRPEVPRAVLDPELPEDTKALLRHAERHPIWAAGKPISPWWDAQPAIGWGAAGATVTGLAWWFASTVDRPDDPSPNQAFHIWIADMIESALPVVMMAGGLLATYVVFTVLIAGGDNDKLRIVAESEERWVRPKQLTDDAQALLVRAQRAADTILGSSVHRLSLLDRPRNEVMLPEHEWEIATGLRDYSRLVEQEPATPRSEKVTELLGVRRKALDVSRDSIERRVTALEAYADQVTEADATYEELQQIQQLSDGSSDVLDLLARTARDDLAAAELDSLTGEAAVVAKTFARALETAKRSAVAALPPLRKGA</sequence>
<evidence type="ECO:0000256" key="1">
    <source>
        <dbReference type="SAM" id="MobiDB-lite"/>
    </source>
</evidence>
<protein>
    <submittedName>
        <fullName evidence="3">Uncharacterized protein</fullName>
    </submittedName>
</protein>
<evidence type="ECO:0000256" key="2">
    <source>
        <dbReference type="SAM" id="Phobius"/>
    </source>
</evidence>
<comment type="caution">
    <text evidence="3">The sequence shown here is derived from an EMBL/GenBank/DDBJ whole genome shotgun (WGS) entry which is preliminary data.</text>
</comment>